<keyword evidence="6 12" id="KW-0547">Nucleotide-binding</keyword>
<evidence type="ECO:0000256" key="6">
    <source>
        <dbReference type="ARBA" id="ARBA00022741"/>
    </source>
</evidence>
<dbReference type="Pfam" id="PF02403">
    <property type="entry name" value="Seryl_tRNA_N"/>
    <property type="match status" value="1"/>
</dbReference>
<dbReference type="Gene3D" id="1.10.287.40">
    <property type="entry name" value="Serine-tRNA synthetase, tRNA binding domain"/>
    <property type="match status" value="1"/>
</dbReference>
<feature type="domain" description="Aminoacyl-transfer RNA synthetases class-II family profile" evidence="16">
    <location>
        <begin position="138"/>
        <end position="408"/>
    </location>
</feature>
<dbReference type="InterPro" id="IPR006195">
    <property type="entry name" value="aa-tRNA-synth_II"/>
</dbReference>
<evidence type="ECO:0000256" key="4">
    <source>
        <dbReference type="ARBA" id="ARBA00022490"/>
    </source>
</evidence>
<dbReference type="SUPFAM" id="SSF46589">
    <property type="entry name" value="tRNA-binding arm"/>
    <property type="match status" value="1"/>
</dbReference>
<feature type="binding site" evidence="12 14">
    <location>
        <begin position="259"/>
        <end position="261"/>
    </location>
    <ligand>
        <name>ATP</name>
        <dbReference type="ChEBI" id="CHEBI:30616"/>
    </ligand>
</feature>
<evidence type="ECO:0000256" key="8">
    <source>
        <dbReference type="ARBA" id="ARBA00022917"/>
    </source>
</evidence>
<evidence type="ECO:0000256" key="15">
    <source>
        <dbReference type="SAM" id="Coils"/>
    </source>
</evidence>
<dbReference type="PIRSF" id="PIRSF001529">
    <property type="entry name" value="Ser-tRNA-synth_IIa"/>
    <property type="match status" value="1"/>
</dbReference>
<evidence type="ECO:0000313" key="17">
    <source>
        <dbReference type="EMBL" id="OGC70014.1"/>
    </source>
</evidence>
<dbReference type="AlphaFoldDB" id="A0A1F4WKR0"/>
<comment type="function">
    <text evidence="12">Catalyzes the attachment of serine to tRNA(Ser). Is also able to aminoacylate tRNA(Sec) with serine, to form the misacylated tRNA L-seryl-tRNA(Sec), which will be further converted into selenocysteinyl-tRNA(Sec).</text>
</comment>
<feature type="site" description="Important for serine binding" evidence="13">
    <location>
        <position position="383"/>
    </location>
</feature>
<protein>
    <recommendedName>
        <fullName evidence="12">Serine--tRNA ligase</fullName>
        <ecNumber evidence="12">6.1.1.11</ecNumber>
    </recommendedName>
    <alternativeName>
        <fullName evidence="12">Seryl-tRNA synthetase</fullName>
        <shortName evidence="12">SerRS</shortName>
    </alternativeName>
    <alternativeName>
        <fullName evidence="12">Seryl-tRNA(Ser/Sec) synthetase</fullName>
    </alternativeName>
</protein>
<feature type="binding site" evidence="14">
    <location>
        <begin position="275"/>
        <end position="278"/>
    </location>
    <ligand>
        <name>ATP</name>
        <dbReference type="ChEBI" id="CHEBI:30616"/>
    </ligand>
</feature>
<evidence type="ECO:0000256" key="9">
    <source>
        <dbReference type="ARBA" id="ARBA00023146"/>
    </source>
</evidence>
<dbReference type="PRINTS" id="PR00981">
    <property type="entry name" value="TRNASYNTHSER"/>
</dbReference>
<comment type="caution">
    <text evidence="17">The sequence shown here is derived from an EMBL/GenBank/DDBJ whole genome shotgun (WGS) entry which is preliminary data.</text>
</comment>
<feature type="binding site" evidence="13">
    <location>
        <position position="259"/>
    </location>
    <ligand>
        <name>L-serine</name>
        <dbReference type="ChEBI" id="CHEBI:33384"/>
    </ligand>
</feature>
<keyword evidence="15" id="KW-0175">Coiled coil</keyword>
<dbReference type="InterPro" id="IPR045864">
    <property type="entry name" value="aa-tRNA-synth_II/BPL/LPL"/>
</dbReference>
<dbReference type="InterPro" id="IPR042103">
    <property type="entry name" value="SerRS_1_N_sf"/>
</dbReference>
<keyword evidence="7 12" id="KW-0067">ATP-binding</keyword>
<comment type="subcellular location">
    <subcellularLocation>
        <location evidence="1 12">Cytoplasm</location>
    </subcellularLocation>
</comment>
<dbReference type="PANTHER" id="PTHR43697:SF1">
    <property type="entry name" value="SERINE--TRNA LIGASE"/>
    <property type="match status" value="1"/>
</dbReference>
<dbReference type="EMBL" id="MEWA01000012">
    <property type="protein sequence ID" value="OGC70014.1"/>
    <property type="molecule type" value="Genomic_DNA"/>
</dbReference>
<evidence type="ECO:0000259" key="16">
    <source>
        <dbReference type="PROSITE" id="PS50862"/>
    </source>
</evidence>
<dbReference type="UniPathway" id="UPA00906">
    <property type="reaction ID" value="UER00895"/>
</dbReference>
<dbReference type="Pfam" id="PF00587">
    <property type="entry name" value="tRNA-synt_2b"/>
    <property type="match status" value="1"/>
</dbReference>
<comment type="catalytic activity">
    <reaction evidence="11 12">
        <text>tRNA(Ser) + L-serine + ATP = L-seryl-tRNA(Ser) + AMP + diphosphate + H(+)</text>
        <dbReference type="Rhea" id="RHEA:12292"/>
        <dbReference type="Rhea" id="RHEA-COMP:9669"/>
        <dbReference type="Rhea" id="RHEA-COMP:9703"/>
        <dbReference type="ChEBI" id="CHEBI:15378"/>
        <dbReference type="ChEBI" id="CHEBI:30616"/>
        <dbReference type="ChEBI" id="CHEBI:33019"/>
        <dbReference type="ChEBI" id="CHEBI:33384"/>
        <dbReference type="ChEBI" id="CHEBI:78442"/>
        <dbReference type="ChEBI" id="CHEBI:78533"/>
        <dbReference type="ChEBI" id="CHEBI:456215"/>
        <dbReference type="EC" id="6.1.1.11"/>
    </reaction>
</comment>
<comment type="similarity">
    <text evidence="3 12">Belongs to the class-II aminoacyl-tRNA synthetase family. Type-1 seryl-tRNA synthetase subfamily.</text>
</comment>
<dbReference type="GO" id="GO:0005737">
    <property type="term" value="C:cytoplasm"/>
    <property type="evidence" value="ECO:0007669"/>
    <property type="project" value="UniProtKB-SubCell"/>
</dbReference>
<dbReference type="InterPro" id="IPR010978">
    <property type="entry name" value="tRNA-bd_arm"/>
</dbReference>
<feature type="binding site" evidence="13">
    <location>
        <position position="381"/>
    </location>
    <ligand>
        <name>L-serine</name>
        <dbReference type="ChEBI" id="CHEBI:33384"/>
    </ligand>
</feature>
<comment type="subunit">
    <text evidence="12">Homodimer. The tRNA molecule binds across the dimer.</text>
</comment>
<keyword evidence="8 12" id="KW-0648">Protein biosynthesis</keyword>
<feature type="binding site" evidence="12 13">
    <location>
        <position position="282"/>
    </location>
    <ligand>
        <name>L-serine</name>
        <dbReference type="ChEBI" id="CHEBI:33384"/>
    </ligand>
</feature>
<dbReference type="CDD" id="cd00770">
    <property type="entry name" value="SerRS_core"/>
    <property type="match status" value="1"/>
</dbReference>
<feature type="binding site" evidence="13">
    <location>
        <position position="228"/>
    </location>
    <ligand>
        <name>L-serine</name>
        <dbReference type="ChEBI" id="CHEBI:33384"/>
    </ligand>
</feature>
<accession>A0A1F4WKR0</accession>
<evidence type="ECO:0000256" key="10">
    <source>
        <dbReference type="ARBA" id="ARBA00047929"/>
    </source>
</evidence>
<evidence type="ECO:0000256" key="14">
    <source>
        <dbReference type="PIRSR" id="PIRSR001529-2"/>
    </source>
</evidence>
<dbReference type="PROSITE" id="PS50862">
    <property type="entry name" value="AA_TRNA_LIGASE_II"/>
    <property type="match status" value="1"/>
</dbReference>
<comment type="pathway">
    <text evidence="2 12">Aminoacyl-tRNA biosynthesis; selenocysteinyl-tRNA(Sec) biosynthesis; L-seryl-tRNA(Sec) from L-serine and tRNA(Sec): step 1/1.</text>
</comment>
<dbReference type="GO" id="GO:0005524">
    <property type="term" value="F:ATP binding"/>
    <property type="evidence" value="ECO:0007669"/>
    <property type="project" value="UniProtKB-UniRule"/>
</dbReference>
<evidence type="ECO:0000256" key="2">
    <source>
        <dbReference type="ARBA" id="ARBA00005045"/>
    </source>
</evidence>
<dbReference type="InterPro" id="IPR015866">
    <property type="entry name" value="Ser-tRNA-synth_1_N"/>
</dbReference>
<evidence type="ECO:0000256" key="5">
    <source>
        <dbReference type="ARBA" id="ARBA00022598"/>
    </source>
</evidence>
<evidence type="ECO:0000256" key="1">
    <source>
        <dbReference type="ARBA" id="ARBA00004496"/>
    </source>
</evidence>
<dbReference type="Gene3D" id="3.30.930.10">
    <property type="entry name" value="Bira Bifunctional Protein, Domain 2"/>
    <property type="match status" value="1"/>
</dbReference>
<evidence type="ECO:0000256" key="11">
    <source>
        <dbReference type="ARBA" id="ARBA00048823"/>
    </source>
</evidence>
<dbReference type="InterPro" id="IPR002314">
    <property type="entry name" value="aa-tRNA-synt_IIb"/>
</dbReference>
<sequence length="424" mass="48514">MLDIKYIKENKEIVKKALNDKQLQGTVDIDLLVATYDEYTELLKKVEIHRNLRNSISKDISRVSPEEKQKLLEEAKHVKDELQEMEEKLKVLKAKIDELMLWVPNVPAKDVPFGENEEGNTIIKQEGVVPEFSFEPKDHLELGEALGIIDTKRGAKLGGFRSYFLVGKGMLLEQAILRYALDHMVAQGFTPMNVPVMLDKKYFVGTGYFPWGSEDNYVTQDDLALVGTAEVSLTSYYADEVLDESQLPVMLAGQSPCFRREVGGYGKDTKGVFRVHYFTKVEQVVLLPEGEELSVEWHDKMLGFAEDILKGLNLSYRVLLMCTGDMGAGQRKKYDIETWFPSQKIYRETHSDSYFLDFQARRLNIRYKDREGKIKFVNTINNTVAATPRLLAAVIENYQQKDGSILVPEVLRKYTGFEKIEPNK</sequence>
<name>A0A1F4WKR0_UNCKA</name>
<feature type="binding site" evidence="12 14">
    <location>
        <begin position="348"/>
        <end position="351"/>
    </location>
    <ligand>
        <name>ATP</name>
        <dbReference type="ChEBI" id="CHEBI:30616"/>
    </ligand>
</feature>
<feature type="coiled-coil region" evidence="15">
    <location>
        <begin position="68"/>
        <end position="102"/>
    </location>
</feature>
<comment type="domain">
    <text evidence="12">Consists of two distinct domains, a catalytic core and a N-terminal extension that is involved in tRNA binding.</text>
</comment>
<reference evidence="17 18" key="1">
    <citation type="journal article" date="2016" name="Nat. Commun.">
        <title>Thousands of microbial genomes shed light on interconnected biogeochemical processes in an aquifer system.</title>
        <authorList>
            <person name="Anantharaman K."/>
            <person name="Brown C.T."/>
            <person name="Hug L.A."/>
            <person name="Sharon I."/>
            <person name="Castelle C.J."/>
            <person name="Probst A.J."/>
            <person name="Thomas B.C."/>
            <person name="Singh A."/>
            <person name="Wilkins M.J."/>
            <person name="Karaoz U."/>
            <person name="Brodie E.L."/>
            <person name="Williams K.H."/>
            <person name="Hubbard S.S."/>
            <person name="Banfield J.F."/>
        </authorList>
    </citation>
    <scope>NUCLEOTIDE SEQUENCE [LARGE SCALE GENOMIC DNA]</scope>
</reference>
<keyword evidence="9 12" id="KW-0030">Aminoacyl-tRNA synthetase</keyword>
<proteinExistence type="inferred from homology"/>
<comment type="catalytic activity">
    <reaction evidence="10 12">
        <text>tRNA(Sec) + L-serine + ATP = L-seryl-tRNA(Sec) + AMP + diphosphate + H(+)</text>
        <dbReference type="Rhea" id="RHEA:42580"/>
        <dbReference type="Rhea" id="RHEA-COMP:9742"/>
        <dbReference type="Rhea" id="RHEA-COMP:10128"/>
        <dbReference type="ChEBI" id="CHEBI:15378"/>
        <dbReference type="ChEBI" id="CHEBI:30616"/>
        <dbReference type="ChEBI" id="CHEBI:33019"/>
        <dbReference type="ChEBI" id="CHEBI:33384"/>
        <dbReference type="ChEBI" id="CHEBI:78442"/>
        <dbReference type="ChEBI" id="CHEBI:78533"/>
        <dbReference type="ChEBI" id="CHEBI:456215"/>
        <dbReference type="EC" id="6.1.1.11"/>
    </reaction>
</comment>
<dbReference type="InterPro" id="IPR033729">
    <property type="entry name" value="SerRS_core"/>
</dbReference>
<evidence type="ECO:0000256" key="7">
    <source>
        <dbReference type="ARBA" id="ARBA00022840"/>
    </source>
</evidence>
<dbReference type="SUPFAM" id="SSF55681">
    <property type="entry name" value="Class II aaRS and biotin synthetases"/>
    <property type="match status" value="1"/>
</dbReference>
<keyword evidence="4 12" id="KW-0963">Cytoplasm</keyword>
<dbReference type="HAMAP" id="MF_00176">
    <property type="entry name" value="Ser_tRNA_synth_type1"/>
    <property type="match status" value="1"/>
</dbReference>
<dbReference type="InterPro" id="IPR002317">
    <property type="entry name" value="Ser-tRNA-ligase_type_1"/>
</dbReference>
<dbReference type="NCBIfam" id="TIGR00414">
    <property type="entry name" value="serS"/>
    <property type="match status" value="1"/>
</dbReference>
<evidence type="ECO:0000256" key="13">
    <source>
        <dbReference type="PIRSR" id="PIRSR001529-1"/>
    </source>
</evidence>
<feature type="binding site" evidence="12">
    <location>
        <position position="383"/>
    </location>
    <ligand>
        <name>L-serine</name>
        <dbReference type="ChEBI" id="CHEBI:33384"/>
    </ligand>
</feature>
<dbReference type="PANTHER" id="PTHR43697">
    <property type="entry name" value="SERYL-TRNA SYNTHETASE"/>
    <property type="match status" value="1"/>
</dbReference>
<evidence type="ECO:0000313" key="18">
    <source>
        <dbReference type="Proteomes" id="UP000179113"/>
    </source>
</evidence>
<feature type="binding site" evidence="12">
    <location>
        <begin position="228"/>
        <end position="230"/>
    </location>
    <ligand>
        <name>L-serine</name>
        <dbReference type="ChEBI" id="CHEBI:33384"/>
    </ligand>
</feature>
<evidence type="ECO:0000256" key="12">
    <source>
        <dbReference type="HAMAP-Rule" id="MF_00176"/>
    </source>
</evidence>
<dbReference type="GO" id="GO:0006434">
    <property type="term" value="P:seryl-tRNA aminoacylation"/>
    <property type="evidence" value="ECO:0007669"/>
    <property type="project" value="UniProtKB-UniRule"/>
</dbReference>
<feature type="binding site" evidence="12">
    <location>
        <position position="275"/>
    </location>
    <ligand>
        <name>ATP</name>
        <dbReference type="ChEBI" id="CHEBI:30616"/>
    </ligand>
</feature>
<keyword evidence="5 12" id="KW-0436">Ligase</keyword>
<organism evidence="17 18">
    <name type="scientific">candidate division WWE3 bacterium RIFOXYC1_FULL_39_7</name>
    <dbReference type="NCBI Taxonomy" id="1802643"/>
    <lineage>
        <taxon>Bacteria</taxon>
        <taxon>Katanobacteria</taxon>
    </lineage>
</organism>
<dbReference type="Proteomes" id="UP000179113">
    <property type="component" value="Unassembled WGS sequence"/>
</dbReference>
<evidence type="ECO:0000256" key="3">
    <source>
        <dbReference type="ARBA" id="ARBA00010728"/>
    </source>
</evidence>
<dbReference type="EC" id="6.1.1.11" evidence="12"/>
<gene>
    <name evidence="12" type="primary">serS</name>
    <name evidence="17" type="ORF">A2415_01500</name>
</gene>
<dbReference type="GO" id="GO:0004828">
    <property type="term" value="F:serine-tRNA ligase activity"/>
    <property type="evidence" value="ECO:0007669"/>
    <property type="project" value="UniProtKB-UniRule"/>
</dbReference>
<dbReference type="GO" id="GO:0016260">
    <property type="term" value="P:selenocysteine biosynthetic process"/>
    <property type="evidence" value="ECO:0007669"/>
    <property type="project" value="UniProtKB-UniRule"/>
</dbReference>